<reference evidence="4 7" key="1">
    <citation type="journal article" date="2016" name="Front. Microbiol.">
        <title>Comprehensive Phylogenetic Analysis of Bovine Non-aureus Staphylococci Species Based on Whole-Genome Sequencing.</title>
        <authorList>
            <person name="Naushad S."/>
            <person name="Barkema H.W."/>
            <person name="Luby C."/>
            <person name="Condas L.A."/>
            <person name="Nobrega D.B."/>
            <person name="Carson D.A."/>
            <person name="De Buck J."/>
        </authorList>
    </citation>
    <scope>NUCLEOTIDE SEQUENCE [LARGE SCALE GENOMIC DNA]</scope>
    <source>
        <strain evidence="4 7">SNUC 1388</strain>
    </source>
</reference>
<dbReference type="NCBIfam" id="TIGR03175">
    <property type="entry name" value="AllD"/>
    <property type="match status" value="1"/>
</dbReference>
<dbReference type="InterPro" id="IPR003767">
    <property type="entry name" value="Malate/L-lactate_DH-like"/>
</dbReference>
<keyword evidence="2 4" id="KW-0560">Oxidoreductase</keyword>
<dbReference type="OrthoDB" id="9769447at2"/>
<dbReference type="PANTHER" id="PTHR11091">
    <property type="entry name" value="OXIDOREDUCTASE-RELATED"/>
    <property type="match status" value="1"/>
</dbReference>
<evidence type="ECO:0000313" key="8">
    <source>
        <dbReference type="Proteomes" id="UP000321057"/>
    </source>
</evidence>
<dbReference type="Proteomes" id="UP000321057">
    <property type="component" value="Unassembled WGS sequence"/>
</dbReference>
<dbReference type="Pfam" id="PF02615">
    <property type="entry name" value="Ldh_2"/>
    <property type="match status" value="1"/>
</dbReference>
<keyword evidence="8" id="KW-1185">Reference proteome</keyword>
<dbReference type="InterPro" id="IPR017590">
    <property type="entry name" value="Ureidoglycolate_dehydrogenase"/>
</dbReference>
<evidence type="ECO:0000313" key="5">
    <source>
        <dbReference type="EMBL" id="SUM31385.1"/>
    </source>
</evidence>
<evidence type="ECO:0000313" key="6">
    <source>
        <dbReference type="Proteomes" id="UP000255277"/>
    </source>
</evidence>
<organism evidence="4 7">
    <name type="scientific">Staphylococcus gallinarum</name>
    <dbReference type="NCBI Taxonomy" id="1293"/>
    <lineage>
        <taxon>Bacteria</taxon>
        <taxon>Bacillati</taxon>
        <taxon>Bacillota</taxon>
        <taxon>Bacilli</taxon>
        <taxon>Bacillales</taxon>
        <taxon>Staphylococcaceae</taxon>
        <taxon>Staphylococcus</taxon>
    </lineage>
</organism>
<dbReference type="Gene3D" id="3.30.1370.60">
    <property type="entry name" value="Hypothetical oxidoreductase yiak, domain 2"/>
    <property type="match status" value="1"/>
</dbReference>
<dbReference type="NCBIfam" id="NF011599">
    <property type="entry name" value="PRK15025.1"/>
    <property type="match status" value="1"/>
</dbReference>
<dbReference type="RefSeq" id="WP_042737574.1">
    <property type="nucleotide sequence ID" value="NZ_BKAX01000006.1"/>
</dbReference>
<accession>A0A0D0SQ95</accession>
<dbReference type="EMBL" id="QXRZ01000003">
    <property type="protein sequence ID" value="RIL43119.1"/>
    <property type="molecule type" value="Genomic_DNA"/>
</dbReference>
<reference evidence="5 6" key="2">
    <citation type="submission" date="2018-06" db="EMBL/GenBank/DDBJ databases">
        <authorList>
            <consortium name="Pathogen Informatics"/>
            <person name="Doyle S."/>
        </authorList>
    </citation>
    <scope>NUCLEOTIDE SEQUENCE [LARGE SCALE GENOMIC DNA]</scope>
    <source>
        <strain evidence="5 6">NCTC12195</strain>
    </source>
</reference>
<evidence type="ECO:0000313" key="3">
    <source>
        <dbReference type="EMBL" id="GEQ06536.1"/>
    </source>
</evidence>
<dbReference type="PANTHER" id="PTHR11091:SF0">
    <property type="entry name" value="MALATE DEHYDROGENASE"/>
    <property type="match status" value="1"/>
</dbReference>
<name>A0A0D0SQ95_STAGA</name>
<dbReference type="Proteomes" id="UP000255277">
    <property type="component" value="Unassembled WGS sequence"/>
</dbReference>
<reference evidence="3 8" key="3">
    <citation type="submission" date="2019-07" db="EMBL/GenBank/DDBJ databases">
        <title>Whole genome shotgun sequence of Staphylococcus gallinarum NBRC 109767.</title>
        <authorList>
            <person name="Hosoyama A."/>
            <person name="Uohara A."/>
            <person name="Ohji S."/>
            <person name="Ichikawa N."/>
        </authorList>
    </citation>
    <scope>NUCLEOTIDE SEQUENCE [LARGE SCALE GENOMIC DNA]</scope>
    <source>
        <strain evidence="3 8">NBRC 109767</strain>
    </source>
</reference>
<protein>
    <submittedName>
        <fullName evidence="4 5">Ureidoglycolate dehydrogenase</fullName>
        <ecNumber evidence="4 5">1.1.1.154</ecNumber>
    </submittedName>
</protein>
<dbReference type="InterPro" id="IPR036111">
    <property type="entry name" value="Mal/L-sulfo/L-lacto_DH-like_sf"/>
</dbReference>
<evidence type="ECO:0000256" key="1">
    <source>
        <dbReference type="ARBA" id="ARBA00006056"/>
    </source>
</evidence>
<evidence type="ECO:0000313" key="7">
    <source>
        <dbReference type="Proteomes" id="UP000283576"/>
    </source>
</evidence>
<evidence type="ECO:0000256" key="2">
    <source>
        <dbReference type="ARBA" id="ARBA00023002"/>
    </source>
</evidence>
<dbReference type="InterPro" id="IPR043144">
    <property type="entry name" value="Mal/L-sulf/L-lact_DH-like_ah"/>
</dbReference>
<gene>
    <name evidence="3" type="primary">allD_1</name>
    <name evidence="4" type="ORF">BUZ01_05755</name>
    <name evidence="5" type="ORF">NCTC12195_00795</name>
    <name evidence="3" type="ORF">SGA02_23640</name>
</gene>
<dbReference type="EMBL" id="BKAX01000006">
    <property type="protein sequence ID" value="GEQ06536.1"/>
    <property type="molecule type" value="Genomic_DNA"/>
</dbReference>
<sequence length="343" mass="38012">MDEESLVYVEREQLRQLFIEKLTKAGLPAIYANKTADLMLFADERGIHSHGSVRMQYYAERIMKQGINLSPELKFTQTGPSTGTYFGDNTVGHYVAYEAMKEAISLAKSNGIGVVGVREIGHSGAIGYYAQQAAYEGMVALTVCQSDPMVVPFGGTKPYFGTNPIAFAAPRQSGEPLLFDMATTVQAWGKILDARSKHKSIPETWAVDEQGQPTTDPYKVSALLPVAGPKGYGLMMMIDILAGSLLGLPFGKHVSSMYEDLSQYRRLGQFHIVINPAFFGDEQQFLNQITEMVNELHAIDPAQGFDQVYYPGEIQETVKQRYAESGIPIARSIYEYLISDEIY</sequence>
<dbReference type="GO" id="GO:0009040">
    <property type="term" value="F:ureidoglycolate dehydrogenase activity"/>
    <property type="evidence" value="ECO:0007669"/>
    <property type="project" value="UniProtKB-EC"/>
</dbReference>
<dbReference type="Gene3D" id="1.10.1530.10">
    <property type="match status" value="1"/>
</dbReference>
<comment type="similarity">
    <text evidence="1">Belongs to the LDH2/MDH2 oxidoreductase family.</text>
</comment>
<dbReference type="AlphaFoldDB" id="A0A0D0SQ95"/>
<dbReference type="SUPFAM" id="SSF89733">
    <property type="entry name" value="L-sulfolactate dehydrogenase-like"/>
    <property type="match status" value="1"/>
</dbReference>
<evidence type="ECO:0000313" key="4">
    <source>
        <dbReference type="EMBL" id="RIL43119.1"/>
    </source>
</evidence>
<dbReference type="EC" id="1.1.1.154" evidence="4 5"/>
<dbReference type="STRING" id="1293.SH09_00075"/>
<dbReference type="Proteomes" id="UP000283576">
    <property type="component" value="Unassembled WGS sequence"/>
</dbReference>
<dbReference type="InterPro" id="IPR043143">
    <property type="entry name" value="Mal/L-sulf/L-lact_DH-like_NADP"/>
</dbReference>
<dbReference type="EMBL" id="UHDK01000001">
    <property type="protein sequence ID" value="SUM31385.1"/>
    <property type="molecule type" value="Genomic_DNA"/>
</dbReference>
<proteinExistence type="inferred from homology"/>